<dbReference type="PRINTS" id="PR00114">
    <property type="entry name" value="STPHPHTASE"/>
</dbReference>
<dbReference type="SUPFAM" id="SSF56300">
    <property type="entry name" value="Metallo-dependent phosphatases"/>
    <property type="match status" value="1"/>
</dbReference>
<feature type="domain" description="Calcineurin-like phosphoesterase" evidence="1">
    <location>
        <begin position="47"/>
        <end position="197"/>
    </location>
</feature>
<dbReference type="InterPro" id="IPR004843">
    <property type="entry name" value="Calcineurin-like_PHP"/>
</dbReference>
<evidence type="ECO:0000313" key="3">
    <source>
        <dbReference type="RefSeq" id="XP_013777299.1"/>
    </source>
</evidence>
<evidence type="ECO:0000313" key="2">
    <source>
        <dbReference type="Proteomes" id="UP000694941"/>
    </source>
</evidence>
<reference evidence="3" key="1">
    <citation type="submission" date="2025-08" db="UniProtKB">
        <authorList>
            <consortium name="RefSeq"/>
        </authorList>
    </citation>
    <scope>IDENTIFICATION</scope>
    <source>
        <tissue evidence="3">Muscle</tissue>
    </source>
</reference>
<organism evidence="2 3">
    <name type="scientific">Limulus polyphemus</name>
    <name type="common">Atlantic horseshoe crab</name>
    <dbReference type="NCBI Taxonomy" id="6850"/>
    <lineage>
        <taxon>Eukaryota</taxon>
        <taxon>Metazoa</taxon>
        <taxon>Ecdysozoa</taxon>
        <taxon>Arthropoda</taxon>
        <taxon>Chelicerata</taxon>
        <taxon>Merostomata</taxon>
        <taxon>Xiphosura</taxon>
        <taxon>Limulidae</taxon>
        <taxon>Limulus</taxon>
    </lineage>
</organism>
<keyword evidence="2" id="KW-1185">Reference proteome</keyword>
<name>A0ABM1B928_LIMPO</name>
<gene>
    <name evidence="3" type="primary">LOC106461977</name>
</gene>
<dbReference type="InterPro" id="IPR006186">
    <property type="entry name" value="Ser/Thr-sp_prot-phosphatase"/>
</dbReference>
<dbReference type="RefSeq" id="XP_013777299.1">
    <property type="nucleotide sequence ID" value="XM_013921845.2"/>
</dbReference>
<evidence type="ECO:0000259" key="1">
    <source>
        <dbReference type="Pfam" id="PF00149"/>
    </source>
</evidence>
<protein>
    <submittedName>
        <fullName evidence="3">Uncharacterized protein LOC106461977</fullName>
    </submittedName>
</protein>
<dbReference type="Pfam" id="PF00149">
    <property type="entry name" value="Metallophos"/>
    <property type="match status" value="1"/>
</dbReference>
<proteinExistence type="predicted"/>
<accession>A0ABM1B928</accession>
<dbReference type="InterPro" id="IPR029052">
    <property type="entry name" value="Metallo-depent_PP-like"/>
</dbReference>
<dbReference type="PANTHER" id="PTHR42850">
    <property type="entry name" value="METALLOPHOSPHOESTERASE"/>
    <property type="match status" value="1"/>
</dbReference>
<dbReference type="GeneID" id="106461977"/>
<dbReference type="Gene3D" id="3.60.21.10">
    <property type="match status" value="1"/>
</dbReference>
<dbReference type="Proteomes" id="UP000694941">
    <property type="component" value="Unplaced"/>
</dbReference>
<dbReference type="CDD" id="cd00144">
    <property type="entry name" value="MPP_PPP_family"/>
    <property type="match status" value="1"/>
</dbReference>
<dbReference type="InterPro" id="IPR050126">
    <property type="entry name" value="Ap4A_hydrolase"/>
</dbReference>
<sequence>MAALVSFILSLFRNSTRNHFTHAFGLRFPPVLHKIVTENFIKNFKEVFVIGDVHGCFDELIELLEKADVTKDSCLKIFVGDLVNKGPKSLEVVRLLRNTPYSTLCVRGNHDEVVLELYHKKVSGEHHLTKHSAWINEFSEDDIDYLQNLPYTITLPSLNVIVVHAGLVPGLPMERQDPRHMVSMRNLTIKDYFWEGGIQATNSNQEGEPWGSLWPGPEHVYFGHDARRLLQLYSYATGLDTGCVYGKELTGVFIAGPRKGTFVSVTAQHMYEKPKG</sequence>
<dbReference type="PANTHER" id="PTHR42850:SF4">
    <property type="entry name" value="ZINC-DEPENDENT ENDOPOLYPHOSPHATASE"/>
    <property type="match status" value="1"/>
</dbReference>